<gene>
    <name evidence="1" type="ORF">JJB11_14665</name>
</gene>
<accession>A0A934WN61</accession>
<reference evidence="1" key="1">
    <citation type="journal article" date="2012" name="J. Microbiol. Biotechnol.">
        <title>Ramlibacter ginsenosidimutans sp. nov., with ginsenoside-converting activity.</title>
        <authorList>
            <person name="Wang L."/>
            <person name="An D.S."/>
            <person name="Kim S.G."/>
            <person name="Jin F.X."/>
            <person name="Kim S.C."/>
            <person name="Lee S.T."/>
            <person name="Im W.T."/>
        </authorList>
    </citation>
    <scope>NUCLEOTIDE SEQUENCE</scope>
    <source>
        <strain evidence="1">KACC 17527</strain>
    </source>
</reference>
<dbReference type="Gene3D" id="1.20.1270.360">
    <property type="match status" value="1"/>
</dbReference>
<proteinExistence type="predicted"/>
<dbReference type="Proteomes" id="UP000630528">
    <property type="component" value="Unassembled WGS sequence"/>
</dbReference>
<evidence type="ECO:0000313" key="1">
    <source>
        <dbReference type="EMBL" id="MBK6007341.1"/>
    </source>
</evidence>
<dbReference type="RefSeq" id="WP_201172522.1">
    <property type="nucleotide sequence ID" value="NZ_JAEPWM010000005.1"/>
</dbReference>
<reference evidence="1" key="2">
    <citation type="submission" date="2021-01" db="EMBL/GenBank/DDBJ databases">
        <authorList>
            <person name="Kang M."/>
        </authorList>
    </citation>
    <scope>NUCLEOTIDE SEQUENCE</scope>
    <source>
        <strain evidence="1">KACC 17527</strain>
    </source>
</reference>
<dbReference type="AlphaFoldDB" id="A0A934WN61"/>
<sequence length="136" mass="14507">MSKRLIDRCIQASELCALACEAALATDNAYTSPGTDPYSRPHLAMVSCASVCGLVSRALREGDADLELLRWCAEMCMACATPQMPPGVNSAAWSLVVRVCRRCAMECNALIDAVTSSARTAIDATRDSGFQVLADE</sequence>
<protein>
    <submittedName>
        <fullName evidence="1">Uncharacterized protein</fullName>
    </submittedName>
</protein>
<evidence type="ECO:0000313" key="2">
    <source>
        <dbReference type="Proteomes" id="UP000630528"/>
    </source>
</evidence>
<dbReference type="InterPro" id="IPR005560">
    <property type="entry name" value="Csp_YhjQ"/>
</dbReference>
<keyword evidence="2" id="KW-1185">Reference proteome</keyword>
<comment type="caution">
    <text evidence="1">The sequence shown here is derived from an EMBL/GenBank/DDBJ whole genome shotgun (WGS) entry which is preliminary data.</text>
</comment>
<organism evidence="1 2">
    <name type="scientific">Ramlibacter ginsenosidimutans</name>
    <dbReference type="NCBI Taxonomy" id="502333"/>
    <lineage>
        <taxon>Bacteria</taxon>
        <taxon>Pseudomonadati</taxon>
        <taxon>Pseudomonadota</taxon>
        <taxon>Betaproteobacteria</taxon>
        <taxon>Burkholderiales</taxon>
        <taxon>Comamonadaceae</taxon>
        <taxon>Ramlibacter</taxon>
    </lineage>
</organism>
<dbReference type="EMBL" id="JAEPWM010000005">
    <property type="protein sequence ID" value="MBK6007341.1"/>
    <property type="molecule type" value="Genomic_DNA"/>
</dbReference>
<dbReference type="Pfam" id="PF03860">
    <property type="entry name" value="Csp"/>
    <property type="match status" value="1"/>
</dbReference>
<name>A0A934WN61_9BURK</name>